<dbReference type="EMBL" id="JANPWB010000015">
    <property type="protein sequence ID" value="KAJ1092381.1"/>
    <property type="molecule type" value="Genomic_DNA"/>
</dbReference>
<proteinExistence type="predicted"/>
<accession>A0AAV7LLL8</accession>
<dbReference type="Proteomes" id="UP001066276">
    <property type="component" value="Chromosome 11"/>
</dbReference>
<feature type="region of interest" description="Disordered" evidence="1">
    <location>
        <begin position="1"/>
        <end position="76"/>
    </location>
</feature>
<evidence type="ECO:0000313" key="3">
    <source>
        <dbReference type="Proteomes" id="UP001066276"/>
    </source>
</evidence>
<evidence type="ECO:0000313" key="2">
    <source>
        <dbReference type="EMBL" id="KAJ1092381.1"/>
    </source>
</evidence>
<dbReference type="AlphaFoldDB" id="A0AAV7LLL8"/>
<comment type="caution">
    <text evidence="2">The sequence shown here is derived from an EMBL/GenBank/DDBJ whole genome shotgun (WGS) entry which is preliminary data.</text>
</comment>
<gene>
    <name evidence="2" type="ORF">NDU88_005491</name>
</gene>
<organism evidence="2 3">
    <name type="scientific">Pleurodeles waltl</name>
    <name type="common">Iberian ribbed newt</name>
    <dbReference type="NCBI Taxonomy" id="8319"/>
    <lineage>
        <taxon>Eukaryota</taxon>
        <taxon>Metazoa</taxon>
        <taxon>Chordata</taxon>
        <taxon>Craniata</taxon>
        <taxon>Vertebrata</taxon>
        <taxon>Euteleostomi</taxon>
        <taxon>Amphibia</taxon>
        <taxon>Batrachia</taxon>
        <taxon>Caudata</taxon>
        <taxon>Salamandroidea</taxon>
        <taxon>Salamandridae</taxon>
        <taxon>Pleurodelinae</taxon>
        <taxon>Pleurodeles</taxon>
    </lineage>
</organism>
<name>A0AAV7LLL8_PLEWA</name>
<reference evidence="2" key="1">
    <citation type="journal article" date="2022" name="bioRxiv">
        <title>Sequencing and chromosome-scale assembly of the giantPleurodeles waltlgenome.</title>
        <authorList>
            <person name="Brown T."/>
            <person name="Elewa A."/>
            <person name="Iarovenko S."/>
            <person name="Subramanian E."/>
            <person name="Araus A.J."/>
            <person name="Petzold A."/>
            <person name="Susuki M."/>
            <person name="Suzuki K.-i.T."/>
            <person name="Hayashi T."/>
            <person name="Toyoda A."/>
            <person name="Oliveira C."/>
            <person name="Osipova E."/>
            <person name="Leigh N.D."/>
            <person name="Simon A."/>
            <person name="Yun M.H."/>
        </authorList>
    </citation>
    <scope>NUCLEOTIDE SEQUENCE</scope>
    <source>
        <strain evidence="2">20211129_DDA</strain>
        <tissue evidence="2">Liver</tissue>
    </source>
</reference>
<evidence type="ECO:0000256" key="1">
    <source>
        <dbReference type="SAM" id="MobiDB-lite"/>
    </source>
</evidence>
<protein>
    <submittedName>
        <fullName evidence="2">Uncharacterized protein</fullName>
    </submittedName>
</protein>
<sequence length="76" mass="8661">MGKDISSGECWVDKKERRGGMGMDASKSKGRRESKGEDVGPEDGEDQRQEQNRKGMRWRDAEFAKERGRPVMQEDG</sequence>
<keyword evidence="3" id="KW-1185">Reference proteome</keyword>
<feature type="compositionally biased region" description="Basic and acidic residues" evidence="1">
    <location>
        <begin position="46"/>
        <end position="69"/>
    </location>
</feature>